<dbReference type="Proteomes" id="UP000198841">
    <property type="component" value="Unassembled WGS sequence"/>
</dbReference>
<evidence type="ECO:0000256" key="1">
    <source>
        <dbReference type="SAM" id="MobiDB-lite"/>
    </source>
</evidence>
<protein>
    <submittedName>
        <fullName evidence="2">TIGR02646 family protein</fullName>
    </submittedName>
</protein>
<evidence type="ECO:0000313" key="2">
    <source>
        <dbReference type="EMBL" id="SFJ59977.1"/>
    </source>
</evidence>
<keyword evidence="3" id="KW-1185">Reference proteome</keyword>
<sequence length="328" mass="37959">MRSVKRGNKPPPPSLMSTKKDGTTELERVRAHMTKPLKPNEKRESFKFSVYKSDDVKKRLEELFHGKCAYCESFYASQAPVDVEHYRPKGAVEGEHQHPGYWWVAMDWENLLPSCIDCNRRRKQIIPVVVNNMRQLHQNMQTGKKDSFPILGVRSLAENKNFSQEKPLLLDPTRDNPSEHITYCIKNDNAVGLIIPQMIHDVDENNHDYAMLGQERLERNISIRGAISIQVYGLNRIKLVQERISLINRMRFLEEVVVELGTIIQNLNNSELNNFPDVINAIKSIKLLQEKILTEMRNLTMPHAPFSSLAKAYLDDFKDRLRAELLNI</sequence>
<feature type="region of interest" description="Disordered" evidence="1">
    <location>
        <begin position="1"/>
        <end position="24"/>
    </location>
</feature>
<name>A0A1I3SRA4_9GAMM</name>
<dbReference type="RefSeq" id="WP_139221399.1">
    <property type="nucleotide sequence ID" value="NZ_FOSD01000002.1"/>
</dbReference>
<dbReference type="EMBL" id="FOSD01000002">
    <property type="protein sequence ID" value="SFJ59977.1"/>
    <property type="molecule type" value="Genomic_DNA"/>
</dbReference>
<reference evidence="2 3" key="1">
    <citation type="submission" date="2016-10" db="EMBL/GenBank/DDBJ databases">
        <authorList>
            <person name="Varghese N."/>
            <person name="Submissions S."/>
        </authorList>
    </citation>
    <scope>NUCLEOTIDE SEQUENCE [LARGE SCALE GENOMIC DNA]</scope>
    <source>
        <strain evidence="2 3">YR512</strain>
    </source>
</reference>
<gene>
    <name evidence="2" type="ORF">SAMN05518863_10237</name>
</gene>
<dbReference type="Gene3D" id="1.10.30.50">
    <property type="match status" value="1"/>
</dbReference>
<organism evidence="2 3">
    <name type="scientific">Candidatus Pantoea symbiotica</name>
    <dbReference type="NCBI Taxonomy" id="1884370"/>
    <lineage>
        <taxon>Bacteria</taxon>
        <taxon>Pseudomonadati</taxon>
        <taxon>Pseudomonadota</taxon>
        <taxon>Gammaproteobacteria</taxon>
        <taxon>Enterobacterales</taxon>
        <taxon>Erwiniaceae</taxon>
        <taxon>Pantoea</taxon>
    </lineage>
</organism>
<evidence type="ECO:0000313" key="3">
    <source>
        <dbReference type="Proteomes" id="UP000198841"/>
    </source>
</evidence>
<proteinExistence type="predicted"/>
<accession>A0A1I3SRA4</accession>
<comment type="caution">
    <text evidence="2">The sequence shown here is derived from an EMBL/GenBank/DDBJ whole genome shotgun (WGS) entry which is preliminary data.</text>
</comment>